<gene>
    <name evidence="2" type="ORF">CP972_03435</name>
</gene>
<proteinExistence type="predicted"/>
<keyword evidence="3" id="KW-1185">Reference proteome</keyword>
<accession>A0ABX6AT49</accession>
<dbReference type="EMBL" id="CP023697">
    <property type="protein sequence ID" value="QEV04881.1"/>
    <property type="molecule type" value="Genomic_DNA"/>
</dbReference>
<evidence type="ECO:0000256" key="1">
    <source>
        <dbReference type="SAM" id="MobiDB-lite"/>
    </source>
</evidence>
<evidence type="ECO:0008006" key="4">
    <source>
        <dbReference type="Google" id="ProtNLM"/>
    </source>
</evidence>
<reference evidence="2 3" key="1">
    <citation type="submission" date="2017-09" db="EMBL/GenBank/DDBJ databases">
        <authorList>
            <person name="Lee N."/>
            <person name="Cho B.-K."/>
        </authorList>
    </citation>
    <scope>NUCLEOTIDE SEQUENCE [LARGE SCALE GENOMIC DNA]</scope>
    <source>
        <strain evidence="2 3">ATCC 13879</strain>
    </source>
</reference>
<organism evidence="2 3">
    <name type="scientific">Streptomyces prasinus</name>
    <dbReference type="NCBI Taxonomy" id="67345"/>
    <lineage>
        <taxon>Bacteria</taxon>
        <taxon>Bacillati</taxon>
        <taxon>Actinomycetota</taxon>
        <taxon>Actinomycetes</taxon>
        <taxon>Kitasatosporales</taxon>
        <taxon>Streptomycetaceae</taxon>
        <taxon>Streptomyces</taxon>
    </lineage>
</organism>
<feature type="region of interest" description="Disordered" evidence="1">
    <location>
        <begin position="66"/>
        <end position="86"/>
    </location>
</feature>
<protein>
    <recommendedName>
        <fullName evidence="4">Transposase</fullName>
    </recommendedName>
</protein>
<evidence type="ECO:0000313" key="2">
    <source>
        <dbReference type="EMBL" id="QEV04881.1"/>
    </source>
</evidence>
<dbReference type="GeneID" id="95533637"/>
<sequence>MPLPAAGAVPLNVAVRTTTGRTEIIRTEPVAYDEQQLRRVVDLLDGRAGHWGARSAAARPGIATMERKHRTARRGVAPVSSDKEPA</sequence>
<name>A0ABX6AT49_9ACTN</name>
<dbReference type="RefSeq" id="WP_055606366.1">
    <property type="nucleotide sequence ID" value="NZ_CP023697.1"/>
</dbReference>
<evidence type="ECO:0000313" key="3">
    <source>
        <dbReference type="Proteomes" id="UP000326041"/>
    </source>
</evidence>
<dbReference type="Proteomes" id="UP000326041">
    <property type="component" value="Chromosome"/>
</dbReference>